<name>A0A2Z7BBY0_9LAMI</name>
<feature type="compositionally biased region" description="Low complexity" evidence="1">
    <location>
        <begin position="226"/>
        <end position="235"/>
    </location>
</feature>
<sequence length="286" mass="31882">MAYIILSVNRYLTTGLNNATDPSLLELAADILRQNSLRLLLILAMRLISNTYRNSTTQNPMTNPTKLINHDSNFSVLTLLLKLLRCRLMLEEPMIVELMLRIRELKKSDETELWFNLSYEEFATREDNRPLEIGIDTEEEFVTEKVTAIDVVVQTETGSGVDEGDWYKASLPKINSADKGKAPLQERDPVKGNPVKEQFLLIVADIELLVKSSSRRPQPPPDDQNRPSGGSASRGSGSGGSSRRDDRRGSSKRRSRSGGGGSGTGGEPYGPYKKDTGYWLFGKNQF</sequence>
<feature type="compositionally biased region" description="Gly residues" evidence="1">
    <location>
        <begin position="257"/>
        <end position="268"/>
    </location>
</feature>
<protein>
    <submittedName>
        <fullName evidence="2">Uncharacterized protein</fullName>
    </submittedName>
</protein>
<dbReference type="Proteomes" id="UP000250235">
    <property type="component" value="Unassembled WGS sequence"/>
</dbReference>
<dbReference type="AlphaFoldDB" id="A0A2Z7BBY0"/>
<reference evidence="2 3" key="1">
    <citation type="journal article" date="2015" name="Proc. Natl. Acad. Sci. U.S.A.">
        <title>The resurrection genome of Boea hygrometrica: A blueprint for survival of dehydration.</title>
        <authorList>
            <person name="Xiao L."/>
            <person name="Yang G."/>
            <person name="Zhang L."/>
            <person name="Yang X."/>
            <person name="Zhao S."/>
            <person name="Ji Z."/>
            <person name="Zhou Q."/>
            <person name="Hu M."/>
            <person name="Wang Y."/>
            <person name="Chen M."/>
            <person name="Xu Y."/>
            <person name="Jin H."/>
            <person name="Xiao X."/>
            <person name="Hu G."/>
            <person name="Bao F."/>
            <person name="Hu Y."/>
            <person name="Wan P."/>
            <person name="Li L."/>
            <person name="Deng X."/>
            <person name="Kuang T."/>
            <person name="Xiang C."/>
            <person name="Zhu J.K."/>
            <person name="Oliver M.J."/>
            <person name="He Y."/>
        </authorList>
    </citation>
    <scope>NUCLEOTIDE SEQUENCE [LARGE SCALE GENOMIC DNA]</scope>
    <source>
        <strain evidence="3">cv. XS01</strain>
    </source>
</reference>
<evidence type="ECO:0000256" key="1">
    <source>
        <dbReference type="SAM" id="MobiDB-lite"/>
    </source>
</evidence>
<keyword evidence="3" id="KW-1185">Reference proteome</keyword>
<feature type="region of interest" description="Disordered" evidence="1">
    <location>
        <begin position="212"/>
        <end position="276"/>
    </location>
</feature>
<gene>
    <name evidence="2" type="ORF">F511_08316</name>
</gene>
<accession>A0A2Z7BBY0</accession>
<proteinExistence type="predicted"/>
<organism evidence="2 3">
    <name type="scientific">Dorcoceras hygrometricum</name>
    <dbReference type="NCBI Taxonomy" id="472368"/>
    <lineage>
        <taxon>Eukaryota</taxon>
        <taxon>Viridiplantae</taxon>
        <taxon>Streptophyta</taxon>
        <taxon>Embryophyta</taxon>
        <taxon>Tracheophyta</taxon>
        <taxon>Spermatophyta</taxon>
        <taxon>Magnoliopsida</taxon>
        <taxon>eudicotyledons</taxon>
        <taxon>Gunneridae</taxon>
        <taxon>Pentapetalae</taxon>
        <taxon>asterids</taxon>
        <taxon>lamiids</taxon>
        <taxon>Lamiales</taxon>
        <taxon>Gesneriaceae</taxon>
        <taxon>Didymocarpoideae</taxon>
        <taxon>Trichosporeae</taxon>
        <taxon>Loxocarpinae</taxon>
        <taxon>Dorcoceras</taxon>
    </lineage>
</organism>
<evidence type="ECO:0000313" key="2">
    <source>
        <dbReference type="EMBL" id="KZV29309.1"/>
    </source>
</evidence>
<dbReference type="EMBL" id="KV009396">
    <property type="protein sequence ID" value="KZV29309.1"/>
    <property type="molecule type" value="Genomic_DNA"/>
</dbReference>
<evidence type="ECO:0000313" key="3">
    <source>
        <dbReference type="Proteomes" id="UP000250235"/>
    </source>
</evidence>